<feature type="region of interest" description="Disordered" evidence="1">
    <location>
        <begin position="408"/>
        <end position="432"/>
    </location>
</feature>
<keyword evidence="3" id="KW-0378">Hydrolase</keyword>
<protein>
    <submittedName>
        <fullName evidence="3">Serine protease</fullName>
    </submittedName>
</protein>
<keyword evidence="3" id="KW-0645">Protease</keyword>
<organism evidence="3">
    <name type="scientific">Siphoviridae sp. ctdHi7</name>
    <dbReference type="NCBI Taxonomy" id="2825577"/>
    <lineage>
        <taxon>Viruses</taxon>
        <taxon>Duplodnaviria</taxon>
        <taxon>Heunggongvirae</taxon>
        <taxon>Uroviricota</taxon>
        <taxon>Caudoviricetes</taxon>
    </lineage>
</organism>
<dbReference type="InterPro" id="IPR027924">
    <property type="entry name" value="XkdF"/>
</dbReference>
<sequence length="432" mass="47432">MNNVQKAIAITDARISFVSLVDKAANKRSFLITKATDGKAQFSTYGRIIKADAEHHFITGIVYEPNTEDAHGNFMTEEEITKAAYWYAKNGNNVDLQHDFEALENADVVESWVAKADFKIGEETVKKGTWLMTVEVTDDDIWDAVQKGEITGFSMGGVGKYDTEDTDLENVEKGGTPATNEQAERKGIFKKLATMFGFDVVEKGEMKDEYEKRNKASSFWNAFYTLEDILYRYDYSQDRWSFENDEQTIREALLDFNNIISDILAGSGIAKSLAPSKGEMSAGRKTALENIQKSVGTILADANNEKEEIEMTKTEIEKIVADAVAKSLNAPAAGEAAPETPAAPETENPAAPAEITPESVQKMVDEAVKKALAPETEEKPLTAEDVQKCVNEAVKKAIEPIMKSRALPTAIGGDGEGQVEKSGEQHYLAGIL</sequence>
<feature type="region of interest" description="Disordered" evidence="1">
    <location>
        <begin position="330"/>
        <end position="358"/>
    </location>
</feature>
<evidence type="ECO:0000259" key="2">
    <source>
        <dbReference type="Pfam" id="PF14550"/>
    </source>
</evidence>
<name>A0A8S5U1T3_9CAUD</name>
<proteinExistence type="predicted"/>
<evidence type="ECO:0000313" key="3">
    <source>
        <dbReference type="EMBL" id="DAF88397.1"/>
    </source>
</evidence>
<reference evidence="3" key="1">
    <citation type="journal article" date="2021" name="Proc. Natl. Acad. Sci. U.S.A.">
        <title>A Catalog of Tens of Thousands of Viruses from Human Metagenomes Reveals Hidden Associations with Chronic Diseases.</title>
        <authorList>
            <person name="Tisza M.J."/>
            <person name="Buck C.B."/>
        </authorList>
    </citation>
    <scope>NUCLEOTIDE SEQUENCE</scope>
    <source>
        <strain evidence="3">CtdHi7</strain>
    </source>
</reference>
<dbReference type="GO" id="GO:0008233">
    <property type="term" value="F:peptidase activity"/>
    <property type="evidence" value="ECO:0007669"/>
    <property type="project" value="UniProtKB-KW"/>
</dbReference>
<feature type="domain" description="Phage-like element PBSX protein XkdF" evidence="2">
    <location>
        <begin position="48"/>
        <end position="160"/>
    </location>
</feature>
<dbReference type="Pfam" id="PF14550">
    <property type="entry name" value="Peptidase_S78_2"/>
    <property type="match status" value="1"/>
</dbReference>
<dbReference type="GO" id="GO:0006508">
    <property type="term" value="P:proteolysis"/>
    <property type="evidence" value="ECO:0007669"/>
    <property type="project" value="UniProtKB-KW"/>
</dbReference>
<dbReference type="EMBL" id="BK015985">
    <property type="protein sequence ID" value="DAF88397.1"/>
    <property type="molecule type" value="Genomic_DNA"/>
</dbReference>
<evidence type="ECO:0000256" key="1">
    <source>
        <dbReference type="SAM" id="MobiDB-lite"/>
    </source>
</evidence>
<accession>A0A8S5U1T3</accession>